<organism evidence="2 3">
    <name type="scientific">Paramecium primaurelia</name>
    <dbReference type="NCBI Taxonomy" id="5886"/>
    <lineage>
        <taxon>Eukaryota</taxon>
        <taxon>Sar</taxon>
        <taxon>Alveolata</taxon>
        <taxon>Ciliophora</taxon>
        <taxon>Intramacronucleata</taxon>
        <taxon>Oligohymenophorea</taxon>
        <taxon>Peniculida</taxon>
        <taxon>Parameciidae</taxon>
        <taxon>Paramecium</taxon>
    </lineage>
</organism>
<dbReference type="GO" id="GO:0097361">
    <property type="term" value="C:cytosolic [4Fe-4S] assembly targeting complex"/>
    <property type="evidence" value="ECO:0007669"/>
    <property type="project" value="TreeGrafter"/>
</dbReference>
<dbReference type="AlphaFoldDB" id="A0A8S1MLY8"/>
<evidence type="ECO:0000313" key="3">
    <source>
        <dbReference type="Proteomes" id="UP000688137"/>
    </source>
</evidence>
<dbReference type="GO" id="GO:0016226">
    <property type="term" value="P:iron-sulfur cluster assembly"/>
    <property type="evidence" value="ECO:0007669"/>
    <property type="project" value="TreeGrafter"/>
</dbReference>
<proteinExistence type="predicted"/>
<gene>
    <name evidence="2" type="ORF">PPRIM_AZ9-3.1.T0590008</name>
</gene>
<keyword evidence="3" id="KW-1185">Reference proteome</keyword>
<feature type="repeat" description="WD" evidence="1">
    <location>
        <begin position="295"/>
        <end position="326"/>
    </location>
</feature>
<dbReference type="EMBL" id="CAJJDM010000060">
    <property type="protein sequence ID" value="CAD8077835.1"/>
    <property type="molecule type" value="Genomic_DNA"/>
</dbReference>
<protein>
    <recommendedName>
        <fullName evidence="4">WD40-repeat-containing domain</fullName>
    </recommendedName>
</protein>
<evidence type="ECO:0000313" key="2">
    <source>
        <dbReference type="EMBL" id="CAD8077835.1"/>
    </source>
</evidence>
<dbReference type="InterPro" id="IPR001680">
    <property type="entry name" value="WD40_rpt"/>
</dbReference>
<dbReference type="Pfam" id="PF00400">
    <property type="entry name" value="WD40"/>
    <property type="match status" value="4"/>
</dbReference>
<dbReference type="Proteomes" id="UP000688137">
    <property type="component" value="Unassembled WGS sequence"/>
</dbReference>
<dbReference type="PANTHER" id="PTHR19920:SF0">
    <property type="entry name" value="CYTOSOLIC IRON-SULFUR PROTEIN ASSEMBLY PROTEIN CIAO1-RELATED"/>
    <property type="match status" value="1"/>
</dbReference>
<accession>A0A8S1MLY8</accession>
<name>A0A8S1MLY8_PARPR</name>
<dbReference type="PROSITE" id="PS50294">
    <property type="entry name" value="WD_REPEATS_REGION"/>
    <property type="match status" value="2"/>
</dbReference>
<keyword evidence="1" id="KW-0853">WD repeat</keyword>
<dbReference type="OMA" id="EIGCHVK"/>
<feature type="repeat" description="WD" evidence="1">
    <location>
        <begin position="251"/>
        <end position="292"/>
    </location>
</feature>
<evidence type="ECO:0000256" key="1">
    <source>
        <dbReference type="PROSITE-ProRule" id="PRU00221"/>
    </source>
</evidence>
<comment type="caution">
    <text evidence="2">The sequence shown here is derived from an EMBL/GenBank/DDBJ whole genome shotgun (WGS) entry which is preliminary data.</text>
</comment>
<sequence>MYKPKMIENEKDFNCYMKHELPVTMIILDSKQNVNGRLLCQKCIDNIEFGFAKLFGLQKAINIIEDNRKNLLSNFENTITKNIKKVESLQIEIYSLKSNLNQKLDYLLDITNNWIQNLEVIIQQYTEYSFFKEINLIIMNEQNKEDHKQFKNQIKLLNDGWIKKIRNHFQFFQSFSEYQICNEILSNLNQSIQEQQQNQFTLQYIDDSIEQKEGCRAIVFDPKGKIMVSTSGKEIKIWNFDNGKINLIQTLQEHQEFVNCLVYSQIQQFFISGSSDKSIRLWKYVNNKWQSSKRYNEHKGMIYCVILTQKEDQLISCGNDKSIKIWMVDFNNDQLRYLYSLEKHTGIIYSLSLNQSEQIMVSSGVDQIIIWQNGKNNKWKFLSVVKQTLQEIGCHVKFLKENQFIWLPEKSNNLCVFEYQDGEFKENFQKRVYFKKNQGYLNEFNFPIIYNEDKNLICLRHLQHICLLKVQNDGQLQIIQEFDCKHQCIYGTITNNGQYLIFWGAEKNKYEIYEILNN</sequence>
<dbReference type="PROSITE" id="PS50082">
    <property type="entry name" value="WD_REPEATS_2"/>
    <property type="match status" value="2"/>
</dbReference>
<reference evidence="2" key="1">
    <citation type="submission" date="2021-01" db="EMBL/GenBank/DDBJ databases">
        <authorList>
            <consortium name="Genoscope - CEA"/>
            <person name="William W."/>
        </authorList>
    </citation>
    <scope>NUCLEOTIDE SEQUENCE</scope>
</reference>
<evidence type="ECO:0008006" key="4">
    <source>
        <dbReference type="Google" id="ProtNLM"/>
    </source>
</evidence>
<dbReference type="PANTHER" id="PTHR19920">
    <property type="entry name" value="WD40 PROTEIN CIAO1"/>
    <property type="match status" value="1"/>
</dbReference>
<dbReference type="SMART" id="SM00320">
    <property type="entry name" value="WD40"/>
    <property type="match status" value="4"/>
</dbReference>